<comment type="caution">
    <text evidence="1">The sequence shown here is derived from an EMBL/GenBank/DDBJ whole genome shotgun (WGS) entry which is preliminary data.</text>
</comment>
<keyword evidence="2" id="KW-1185">Reference proteome</keyword>
<accession>A0A4U1CYU4</accession>
<gene>
    <name evidence="1" type="ORF">FA048_02935</name>
</gene>
<dbReference type="EMBL" id="SWBR01000001">
    <property type="protein sequence ID" value="TKC12588.1"/>
    <property type="molecule type" value="Genomic_DNA"/>
</dbReference>
<dbReference type="Proteomes" id="UP000309488">
    <property type="component" value="Unassembled WGS sequence"/>
</dbReference>
<protein>
    <submittedName>
        <fullName evidence="1">Uncharacterized protein</fullName>
    </submittedName>
</protein>
<evidence type="ECO:0000313" key="2">
    <source>
        <dbReference type="Proteomes" id="UP000309488"/>
    </source>
</evidence>
<organism evidence="1 2">
    <name type="scientific">Pedobacter polaris</name>
    <dbReference type="NCBI Taxonomy" id="2571273"/>
    <lineage>
        <taxon>Bacteria</taxon>
        <taxon>Pseudomonadati</taxon>
        <taxon>Bacteroidota</taxon>
        <taxon>Sphingobacteriia</taxon>
        <taxon>Sphingobacteriales</taxon>
        <taxon>Sphingobacteriaceae</taxon>
        <taxon>Pedobacter</taxon>
    </lineage>
</organism>
<evidence type="ECO:0000313" key="1">
    <source>
        <dbReference type="EMBL" id="TKC12588.1"/>
    </source>
</evidence>
<proteinExistence type="predicted"/>
<dbReference type="RefSeq" id="WP_136838712.1">
    <property type="nucleotide sequence ID" value="NZ_SWBR01000001.1"/>
</dbReference>
<name>A0A4U1CYU4_9SPHI</name>
<reference evidence="1 2" key="1">
    <citation type="submission" date="2019-04" db="EMBL/GenBank/DDBJ databases">
        <title>Pedobacter sp. RP-3-22 sp. nov., isolated from Arctic soil.</title>
        <authorList>
            <person name="Dahal R.H."/>
            <person name="Kim D.-U."/>
        </authorList>
    </citation>
    <scope>NUCLEOTIDE SEQUENCE [LARGE SCALE GENOMIC DNA]</scope>
    <source>
        <strain evidence="1 2">RP-3-22</strain>
    </source>
</reference>
<dbReference type="AlphaFoldDB" id="A0A4U1CYU4"/>
<sequence length="119" mass="13681">MKKRKVIIISFIAIIAISIAYDNLYVKGMIAGKYIYNFSGDQLEGPDKGDHLVLKMNGLFESDTWGKGIYKLTGSRIELNYADEFGDGIYVFTISRRFFWGKPRLVVNKDLGYYFEKTN</sequence>
<dbReference type="OrthoDB" id="1377061at2"/>